<evidence type="ECO:0000313" key="1">
    <source>
        <dbReference type="EMBL" id="ACL74815.1"/>
    </source>
</evidence>
<dbReference type="InterPro" id="IPR020256">
    <property type="entry name" value="Spore_coat_CotJA"/>
</dbReference>
<keyword evidence="2" id="KW-1185">Reference proteome</keyword>
<dbReference type="eggNOG" id="ENOG5033B4S">
    <property type="taxonomic scope" value="Bacteria"/>
</dbReference>
<gene>
    <name evidence="1" type="ordered locus">Ccel_0432</name>
</gene>
<accession>B8I5Z8</accession>
<organism evidence="1 2">
    <name type="scientific">Ruminiclostridium cellulolyticum (strain ATCC 35319 / DSM 5812 / JCM 6584 / H10)</name>
    <name type="common">Clostridium cellulolyticum</name>
    <dbReference type="NCBI Taxonomy" id="394503"/>
    <lineage>
        <taxon>Bacteria</taxon>
        <taxon>Bacillati</taxon>
        <taxon>Bacillota</taxon>
        <taxon>Clostridia</taxon>
        <taxon>Eubacteriales</taxon>
        <taxon>Oscillospiraceae</taxon>
        <taxon>Ruminiclostridium</taxon>
    </lineage>
</organism>
<dbReference type="Pfam" id="PF11007">
    <property type="entry name" value="CotJA"/>
    <property type="match status" value="1"/>
</dbReference>
<dbReference type="EMBL" id="CP001348">
    <property type="protein sequence ID" value="ACL74815.1"/>
    <property type="molecule type" value="Genomic_DNA"/>
</dbReference>
<name>B8I5Z8_RUMCH</name>
<dbReference type="RefSeq" id="WP_012634877.1">
    <property type="nucleotide sequence ID" value="NC_011898.1"/>
</dbReference>
<protein>
    <recommendedName>
        <fullName evidence="3">Spore coat associated protein JA (CotJA)</fullName>
    </recommendedName>
</protein>
<dbReference type="HOGENOM" id="CLU_165298_3_0_9"/>
<sequence>MDDLVNEYNYQERDKSAIKPFNPSKIALAMAFVPSQLWERPYDVNEGLDRGTLFPSLDKPFLGGGNRYE</sequence>
<dbReference type="OrthoDB" id="9800571at2"/>
<evidence type="ECO:0000313" key="2">
    <source>
        <dbReference type="Proteomes" id="UP000001349"/>
    </source>
</evidence>
<dbReference type="KEGG" id="cce:Ccel_0432"/>
<proteinExistence type="predicted"/>
<dbReference type="AlphaFoldDB" id="B8I5Z8"/>
<dbReference type="Proteomes" id="UP000001349">
    <property type="component" value="Chromosome"/>
</dbReference>
<reference evidence="1 2" key="1">
    <citation type="submission" date="2009-01" db="EMBL/GenBank/DDBJ databases">
        <title>Complete sequence of Clostridium cellulolyticum H10.</title>
        <authorList>
            <consortium name="US DOE Joint Genome Institute"/>
            <person name="Lucas S."/>
            <person name="Copeland A."/>
            <person name="Lapidus A."/>
            <person name="Glavina del Rio T."/>
            <person name="Dalin E."/>
            <person name="Tice H."/>
            <person name="Bruce D."/>
            <person name="Goodwin L."/>
            <person name="Pitluck S."/>
            <person name="Chertkov O."/>
            <person name="Saunders E."/>
            <person name="Brettin T."/>
            <person name="Detter J.C."/>
            <person name="Han C."/>
            <person name="Larimer F."/>
            <person name="Land M."/>
            <person name="Hauser L."/>
            <person name="Kyrpides N."/>
            <person name="Ivanova N."/>
            <person name="Zhou J."/>
            <person name="Richardson P."/>
        </authorList>
    </citation>
    <scope>NUCLEOTIDE SEQUENCE [LARGE SCALE GENOMIC DNA]</scope>
    <source>
        <strain evidence="2">ATCC 35319 / DSM 5812 / JCM 6584 / H10</strain>
    </source>
</reference>
<evidence type="ECO:0008006" key="3">
    <source>
        <dbReference type="Google" id="ProtNLM"/>
    </source>
</evidence>
<dbReference type="STRING" id="394503.Ccel_0432"/>